<organism evidence="1">
    <name type="scientific">viral metagenome</name>
    <dbReference type="NCBI Taxonomy" id="1070528"/>
    <lineage>
        <taxon>unclassified sequences</taxon>
        <taxon>metagenomes</taxon>
        <taxon>organismal metagenomes</taxon>
    </lineage>
</organism>
<dbReference type="AlphaFoldDB" id="A0A6M3XQ52"/>
<sequence>MPYLLLKNWQGYNDTDDPENIQPNQLAKNSQNVITTDGGQVKTRRGKTSLAGTVGASAVIGLYRAYMWGMAASQKLVWNPLTPVSNPRLVAVGDAEYKAYTGTAWTSLATVTANQIPSFCVYQSGGVDYLVMTNAEDAPLRWRGDLAVAAATFTSPVMKYQFCEEFQGFLFLLRGKTNGRQWQCSADGDMTNWPAYHLDDQAATDVITGSKKFAGALTIHTERMVYALRGWGIDTFNIDEMVVGSGAVAHNTIIETPFGLFYLGSEGPYLYRGGTQAQPVGGDIQGILADLSFDYRHRSCAALKEGRYIFLSMPIGSGQKENNKTLRLDLQRGVWDPPITDGYASLASADRGGDPNRLYGGETAGGVVLIIDEGTSDDGTAIDAIAEFIAMSQEVDVFHSHFRKMSVYGKANAAGTVITPRYRDEIDGTATDLDTMTFGTSNIKQSSQLPGAAQGMFCVPSLRCNILDREMLIRRIAVDYTPYGESR</sequence>
<accession>A0A6M3XQ52</accession>
<protein>
    <submittedName>
        <fullName evidence="1">Uncharacterized protein</fullName>
    </submittedName>
</protein>
<reference evidence="1" key="1">
    <citation type="submission" date="2020-03" db="EMBL/GenBank/DDBJ databases">
        <title>The deep terrestrial virosphere.</title>
        <authorList>
            <person name="Holmfeldt K."/>
            <person name="Nilsson E."/>
            <person name="Simone D."/>
            <person name="Lopez-Fernandez M."/>
            <person name="Wu X."/>
            <person name="de Brujin I."/>
            <person name="Lundin D."/>
            <person name="Andersson A."/>
            <person name="Bertilsson S."/>
            <person name="Dopson M."/>
        </authorList>
    </citation>
    <scope>NUCLEOTIDE SEQUENCE</scope>
    <source>
        <strain evidence="1">TM448B01828</strain>
    </source>
</reference>
<gene>
    <name evidence="1" type="ORF">TM448B01828_0010</name>
</gene>
<evidence type="ECO:0000313" key="1">
    <source>
        <dbReference type="EMBL" id="QJI00105.1"/>
    </source>
</evidence>
<dbReference type="EMBL" id="MT144828">
    <property type="protein sequence ID" value="QJI00105.1"/>
    <property type="molecule type" value="Genomic_DNA"/>
</dbReference>
<proteinExistence type="predicted"/>
<name>A0A6M3XQ52_9ZZZZ</name>